<dbReference type="RefSeq" id="WP_190193612.1">
    <property type="nucleotide sequence ID" value="NZ_BMVU01000041.1"/>
</dbReference>
<dbReference type="InterPro" id="IPR049704">
    <property type="entry name" value="Aminotrans_3_PPA_site"/>
</dbReference>
<dbReference type="InterPro" id="IPR005814">
    <property type="entry name" value="Aminotrans_3"/>
</dbReference>
<comment type="cofactor">
    <cofactor evidence="1">
        <name>pyridoxal 5'-phosphate</name>
        <dbReference type="ChEBI" id="CHEBI:597326"/>
    </cofactor>
</comment>
<dbReference type="GO" id="GO:0030170">
    <property type="term" value="F:pyridoxal phosphate binding"/>
    <property type="evidence" value="ECO:0007669"/>
    <property type="project" value="InterPro"/>
</dbReference>
<dbReference type="SUPFAM" id="SSF53383">
    <property type="entry name" value="PLP-dependent transferases"/>
    <property type="match status" value="1"/>
</dbReference>
<dbReference type="GO" id="GO:0008483">
    <property type="term" value="F:transaminase activity"/>
    <property type="evidence" value="ECO:0007669"/>
    <property type="project" value="UniProtKB-KW"/>
</dbReference>
<dbReference type="InterPro" id="IPR015421">
    <property type="entry name" value="PyrdxlP-dep_Trfase_major"/>
</dbReference>
<dbReference type="InterPro" id="IPR015422">
    <property type="entry name" value="PyrdxlP-dep_Trfase_small"/>
</dbReference>
<dbReference type="PROSITE" id="PS00600">
    <property type="entry name" value="AA_TRANSFER_CLASS_3"/>
    <property type="match status" value="1"/>
</dbReference>
<dbReference type="Proteomes" id="UP000619244">
    <property type="component" value="Unassembled WGS sequence"/>
</dbReference>
<dbReference type="AlphaFoldDB" id="A0A918U686"/>
<evidence type="ECO:0000256" key="2">
    <source>
        <dbReference type="ARBA" id="ARBA00022576"/>
    </source>
</evidence>
<dbReference type="PIRSF" id="PIRSF000521">
    <property type="entry name" value="Transaminase_4ab_Lys_Orn"/>
    <property type="match status" value="1"/>
</dbReference>
<organism evidence="6 7">
    <name type="scientific">Streptomyces minutiscleroticus</name>
    <dbReference type="NCBI Taxonomy" id="68238"/>
    <lineage>
        <taxon>Bacteria</taxon>
        <taxon>Bacillati</taxon>
        <taxon>Actinomycetota</taxon>
        <taxon>Actinomycetes</taxon>
        <taxon>Kitasatosporales</taxon>
        <taxon>Streptomycetaceae</taxon>
        <taxon>Streptomyces</taxon>
    </lineage>
</organism>
<comment type="similarity">
    <text evidence="5">Belongs to the class-III pyridoxal-phosphate-dependent aminotransferase family.</text>
</comment>
<evidence type="ECO:0000256" key="5">
    <source>
        <dbReference type="RuleBase" id="RU003560"/>
    </source>
</evidence>
<dbReference type="InterPro" id="IPR015424">
    <property type="entry name" value="PyrdxlP-dep_Trfase"/>
</dbReference>
<accession>A0A918U686</accession>
<dbReference type="FunFam" id="3.40.640.10:FF:000004">
    <property type="entry name" value="Acetylornithine aminotransferase"/>
    <property type="match status" value="1"/>
</dbReference>
<comment type="caution">
    <text evidence="6">The sequence shown here is derived from an EMBL/GenBank/DDBJ whole genome shotgun (WGS) entry which is preliminary data.</text>
</comment>
<gene>
    <name evidence="6" type="ORF">GCM10010358_61640</name>
</gene>
<name>A0A918U686_9ACTN</name>
<keyword evidence="4 5" id="KW-0663">Pyridoxal phosphate</keyword>
<evidence type="ECO:0000256" key="3">
    <source>
        <dbReference type="ARBA" id="ARBA00022679"/>
    </source>
</evidence>
<protein>
    <submittedName>
        <fullName evidence="6">Aspartate aminotransferase family protein</fullName>
    </submittedName>
</protein>
<dbReference type="EMBL" id="BMVU01000041">
    <property type="protein sequence ID" value="GGX99572.1"/>
    <property type="molecule type" value="Genomic_DNA"/>
</dbReference>
<evidence type="ECO:0000313" key="7">
    <source>
        <dbReference type="Proteomes" id="UP000619244"/>
    </source>
</evidence>
<dbReference type="GO" id="GO:0042802">
    <property type="term" value="F:identical protein binding"/>
    <property type="evidence" value="ECO:0007669"/>
    <property type="project" value="TreeGrafter"/>
</dbReference>
<reference evidence="6" key="1">
    <citation type="journal article" date="2014" name="Int. J. Syst. Evol. Microbiol.">
        <title>Complete genome sequence of Corynebacterium casei LMG S-19264T (=DSM 44701T), isolated from a smear-ripened cheese.</title>
        <authorList>
            <consortium name="US DOE Joint Genome Institute (JGI-PGF)"/>
            <person name="Walter F."/>
            <person name="Albersmeier A."/>
            <person name="Kalinowski J."/>
            <person name="Ruckert C."/>
        </authorList>
    </citation>
    <scope>NUCLEOTIDE SEQUENCE</scope>
    <source>
        <strain evidence="6">JCM 4790</strain>
    </source>
</reference>
<evidence type="ECO:0000256" key="1">
    <source>
        <dbReference type="ARBA" id="ARBA00001933"/>
    </source>
</evidence>
<keyword evidence="2 6" id="KW-0032">Aminotransferase</keyword>
<sequence>MTTTDRPFPPARPGAGERYATPQQVSQYRLGDTTLVGGEGIRAWDSEGREYLDCVSGTFNLLLGHQHPEVMAAVREQTERLVFASSSFRTEPTDRLMQELAAISPPNLTRVNLRSSSGSTANEGAIKMAQLHTGRRDVIVPFRAHLGQSIATAGLNGTAKLRAPFPYRYPGGLHVPGPYCFRCFYRQTPDTCGMLCVERIEDFITYASSGSVACVVIEPISGAGGNIVPPDGYLQELRRFCDEHEIVLVFDEIQTGLGRTGSMFAADHFGVQPHMMTLAKGLTGSGLPMAAILTEERMADWDRGLHGFTYGSHTLSAAAALATLEVVRRPGFLENVRASGEVLLTRLRDLQRDRPVLGDVRGIGLMLGVELVEPDGSPAVARARAYQRALQDHGVLVRVSEHGEGSTIELRPPLILTPDEAHLVADRFAEALEEIT</sequence>
<dbReference type="Pfam" id="PF00202">
    <property type="entry name" value="Aminotran_3"/>
    <property type="match status" value="1"/>
</dbReference>
<dbReference type="Gene3D" id="3.90.1150.10">
    <property type="entry name" value="Aspartate Aminotransferase, domain 1"/>
    <property type="match status" value="1"/>
</dbReference>
<keyword evidence="3" id="KW-0808">Transferase</keyword>
<keyword evidence="7" id="KW-1185">Reference proteome</keyword>
<proteinExistence type="inferred from homology"/>
<dbReference type="InterPro" id="IPR050103">
    <property type="entry name" value="Class-III_PLP-dep_AT"/>
</dbReference>
<dbReference type="Gene3D" id="3.40.640.10">
    <property type="entry name" value="Type I PLP-dependent aspartate aminotransferase-like (Major domain)"/>
    <property type="match status" value="1"/>
</dbReference>
<evidence type="ECO:0000313" key="6">
    <source>
        <dbReference type="EMBL" id="GGX99572.1"/>
    </source>
</evidence>
<dbReference type="PANTHER" id="PTHR11986:SF79">
    <property type="entry name" value="ACETYLORNITHINE AMINOTRANSFERASE, MITOCHONDRIAL"/>
    <property type="match status" value="1"/>
</dbReference>
<reference evidence="6" key="2">
    <citation type="submission" date="2020-09" db="EMBL/GenBank/DDBJ databases">
        <authorList>
            <person name="Sun Q."/>
            <person name="Ohkuma M."/>
        </authorList>
    </citation>
    <scope>NUCLEOTIDE SEQUENCE</scope>
    <source>
        <strain evidence="6">JCM 4790</strain>
    </source>
</reference>
<evidence type="ECO:0000256" key="4">
    <source>
        <dbReference type="ARBA" id="ARBA00022898"/>
    </source>
</evidence>
<dbReference type="PANTHER" id="PTHR11986">
    <property type="entry name" value="AMINOTRANSFERASE CLASS III"/>
    <property type="match status" value="1"/>
</dbReference>
<dbReference type="CDD" id="cd00610">
    <property type="entry name" value="OAT_like"/>
    <property type="match status" value="1"/>
</dbReference>